<reference evidence="9" key="1">
    <citation type="journal article" date="2014" name="Proc. Natl. Acad. Sci. U.S.A.">
        <title>Extensive sampling of basidiomycete genomes demonstrates inadequacy of the white-rot/brown-rot paradigm for wood decay fungi.</title>
        <authorList>
            <person name="Riley R."/>
            <person name="Salamov A.A."/>
            <person name="Brown D.W."/>
            <person name="Nagy L.G."/>
            <person name="Floudas D."/>
            <person name="Held B.W."/>
            <person name="Levasseur A."/>
            <person name="Lombard V."/>
            <person name="Morin E."/>
            <person name="Otillar R."/>
            <person name="Lindquist E.A."/>
            <person name="Sun H."/>
            <person name="LaButti K.M."/>
            <person name="Schmutz J."/>
            <person name="Jabbour D."/>
            <person name="Luo H."/>
            <person name="Baker S.E."/>
            <person name="Pisabarro A.G."/>
            <person name="Walton J.D."/>
            <person name="Blanchette R.A."/>
            <person name="Henrissat B."/>
            <person name="Martin F."/>
            <person name="Cullen D."/>
            <person name="Hibbett D.S."/>
            <person name="Grigoriev I.V."/>
        </authorList>
    </citation>
    <scope>NUCLEOTIDE SEQUENCE [LARGE SCALE GENOMIC DNA]</scope>
    <source>
        <strain evidence="9">FD-172 SS1</strain>
    </source>
</reference>
<keyword evidence="1 5" id="KW-0963">Cytoplasm</keyword>
<dbReference type="HOGENOM" id="CLU_002333_0_0_1"/>
<comment type="subcellular location">
    <subcellularLocation>
        <location evidence="5">Cytoplasm</location>
    </subcellularLocation>
    <subcellularLocation>
        <location evidence="5">Cytoplasm</location>
        <location evidence="5">P-body</location>
    </subcellularLocation>
</comment>
<gene>
    <name evidence="8" type="ORF">BOTBODRAFT_34183</name>
</gene>
<dbReference type="InterPro" id="IPR050180">
    <property type="entry name" value="RNR_Ribonuclease"/>
</dbReference>
<evidence type="ECO:0000313" key="8">
    <source>
        <dbReference type="EMBL" id="KDQ12724.1"/>
    </source>
</evidence>
<evidence type="ECO:0000256" key="3">
    <source>
        <dbReference type="ARBA" id="ARBA00022842"/>
    </source>
</evidence>
<feature type="compositionally biased region" description="Basic and acidic residues" evidence="6">
    <location>
        <begin position="831"/>
        <end position="852"/>
    </location>
</feature>
<dbReference type="Gene3D" id="2.40.50.140">
    <property type="entry name" value="Nucleic acid-binding proteins"/>
    <property type="match status" value="1"/>
</dbReference>
<evidence type="ECO:0000259" key="7">
    <source>
        <dbReference type="SMART" id="SM00955"/>
    </source>
</evidence>
<feature type="compositionally biased region" description="Polar residues" evidence="6">
    <location>
        <begin position="61"/>
        <end position="77"/>
    </location>
</feature>
<keyword evidence="3 5" id="KW-0460">Magnesium</keyword>
<dbReference type="FunFam" id="2.40.50.690:FF:000001">
    <property type="entry name" value="Cell wall biogenesis protein"/>
    <property type="match status" value="1"/>
</dbReference>
<dbReference type="InterPro" id="IPR041505">
    <property type="entry name" value="Dis3_CSD2"/>
</dbReference>
<feature type="compositionally biased region" description="Basic and acidic residues" evidence="6">
    <location>
        <begin position="1"/>
        <end position="14"/>
    </location>
</feature>
<feature type="region of interest" description="Disordered" evidence="6">
    <location>
        <begin position="551"/>
        <end position="580"/>
    </location>
</feature>
<dbReference type="STRING" id="930990.A0A067MAW6"/>
<keyword evidence="9" id="KW-1185">Reference proteome</keyword>
<dbReference type="InterPro" id="IPR001900">
    <property type="entry name" value="RNase_II/R"/>
</dbReference>
<dbReference type="Gene3D" id="2.40.50.700">
    <property type="match status" value="1"/>
</dbReference>
<feature type="region of interest" description="Disordered" evidence="6">
    <location>
        <begin position="1465"/>
        <end position="1491"/>
    </location>
</feature>
<feature type="compositionally biased region" description="Gly residues" evidence="6">
    <location>
        <begin position="18"/>
        <end position="27"/>
    </location>
</feature>
<evidence type="ECO:0000256" key="2">
    <source>
        <dbReference type="ARBA" id="ARBA00022723"/>
    </source>
</evidence>
<feature type="compositionally biased region" description="Basic and acidic residues" evidence="6">
    <location>
        <begin position="1465"/>
        <end position="1480"/>
    </location>
</feature>
<evidence type="ECO:0000313" key="9">
    <source>
        <dbReference type="Proteomes" id="UP000027195"/>
    </source>
</evidence>
<dbReference type="Pfam" id="PF00773">
    <property type="entry name" value="RNB"/>
    <property type="match status" value="1"/>
</dbReference>
<feature type="region of interest" description="Disordered" evidence="6">
    <location>
        <begin position="295"/>
        <end position="315"/>
    </location>
</feature>
<keyword evidence="2 5" id="KW-0479">Metal-binding</keyword>
<sequence>MDDISSLKKEEKKPPTSNGGGGGNGGRGAKKAPPVRSGSTGGGNAPQGQASNAGTGGSKAPSRSNSRRNAPNPTNAAQARLATGESVSRPSSAGSREREAGSAPKKQDNNRQRNGGRGGNGANSGGNRKQQSSNAGRNAPGAQQQQSQQPGNASPTKAVPAASDSSASLSSLQRAQKVIQESMSSASLNSNPPPIATSTAPPRPNFSQVAASNPAANSTLPVNAPPFQPSFAAESPRHRKGGSLGSQPSPQFNNPNFASGLGGYSPHLGPMMEDAAEDGAQGDFEEGEIQDNMYTAQQPGYGSFGRNQPPANQQAMGSFTAPRFAALAAQQQMQQQQQQQQQRQQDSEPLGPTGRPQLAPNFMFGARRQASANPIPAIGEEDLGFQFPQQQQGQFQAEGGDAMGNSHRRTGSEIPPGVTGLMAEQMAIQSQIEALQQQQQQLLQQQLNQGNVMAFNNNSPVRSNIHRRIQSTQVPMGMSQSNDFNGNFAGMQNGIGNFGIGTALGLGMPNDGNNSLPRGHGRRHSVNVINKSQGGNNDQNQGALGYSYQQQQQGNDGFDDGFTPVGGHSRSGSRVDSSWRFNGGASAIQNGSMNPDLAQAQAQLQSLQQFRAAAGGHHHKMPSFSFPNMLPNMMAANMMGLGGFNLLQQQQQQFQMQLQQSQQPQRKSLFAPYLPQASLPPLLAAGKLVVGILRVNKRNRSDAYISTEVLDADIYICGSKDRNRALEGDIVAVELLDVDEVWGTKKEKEEKKRKKEENAAYDHRFSAGRKNDKKKDDVEVEGQGLMLFEDEEVTDEVKPQYAGHVVAVVERMPGQLFSGTLGLLRPSSAATKEKQEAERREREGDRGIEEDKSKAERPKIVWFKPTDKRVPLIAIPTEQAPADFVQNPEAYADRLFVACIKRHPISSLHPFGTLVEELGPIGDVEVETSALLKDCNFPTEDFADNVIKCIPPVPWTIPEREFEVRRDLRAERIFTIDPETAKDLDDAVSIQANEDGTFDVGVHIADVSYFVKPNTALDRDARKRATSVYLVQRAVPMLPPTLSEELCSLNPGEERLAFSAVYTMTEDARIIKKWFGKTIIKSAAKLSYEHAQAVIDDKVLEVDIAPEHSLDAVEEDIRRLWKLATQLRERRFKAGGLHTSSLRLKFDLQDGAPVDCSSPEQKEANMLIEEFMLLTNLSVAQQIAVHLPEQALLRRHEEPIERRLNAFKTRAERMGFTVDISSAGAMQRSFEAVTDHDARRLLEILSTKAMHRAKYFCSGMLDIAKYNHYALNEPLYTHFTSPIRRYADVLVHRQLESALSGGPEPKFTMDRDSVAKVAQQCNIKRDSAKLAQEQSAHLFLCLLISDLTQRYGPVVRQAKVIGVLDAAFDVLVPEFGIEKRVHVDQMPIDNHVYDEHSHTLQIYWSDRDVISWLAENSDDEHLKKIKQTAEQHAVKMEVASRSVHDESALFDEDDQDEEDEVLMKRTDDTEKKDEVPETSKQRLRSANQQAPTFESIRTTPSGHQIQDIRELMTVPVIVTADLTKSPPVIKVYSVNPYATTQK</sequence>
<dbReference type="InterPro" id="IPR012340">
    <property type="entry name" value="NA-bd_OB-fold"/>
</dbReference>
<dbReference type="Pfam" id="PF17877">
    <property type="entry name" value="Dis3l2_C_term"/>
    <property type="match status" value="1"/>
</dbReference>
<dbReference type="OrthoDB" id="372421at2759"/>
<feature type="compositionally biased region" description="Polar residues" evidence="6">
    <location>
        <begin position="179"/>
        <end position="221"/>
    </location>
</feature>
<dbReference type="Proteomes" id="UP000027195">
    <property type="component" value="Unassembled WGS sequence"/>
</dbReference>
<dbReference type="InterPro" id="IPR028591">
    <property type="entry name" value="DIS3L2"/>
</dbReference>
<evidence type="ECO:0000256" key="1">
    <source>
        <dbReference type="ARBA" id="ARBA00022490"/>
    </source>
</evidence>
<dbReference type="HAMAP" id="MF_03045">
    <property type="entry name" value="DIS3L2"/>
    <property type="match status" value="1"/>
</dbReference>
<dbReference type="GO" id="GO:0003723">
    <property type="term" value="F:RNA binding"/>
    <property type="evidence" value="ECO:0007669"/>
    <property type="project" value="UniProtKB-KW"/>
</dbReference>
<feature type="region of interest" description="Disordered" evidence="6">
    <location>
        <begin position="827"/>
        <end position="852"/>
    </location>
</feature>
<dbReference type="GO" id="GO:0000175">
    <property type="term" value="F:3'-5'-RNA exonuclease activity"/>
    <property type="evidence" value="ECO:0007669"/>
    <property type="project" value="UniProtKB-UniRule"/>
</dbReference>
<comment type="similarity">
    <text evidence="5">Belongs to the RNR ribonuclease family. DIS3L2 subfamily.</text>
</comment>
<dbReference type="EC" id="3.1.13.-" evidence="5"/>
<dbReference type="InterPro" id="IPR041093">
    <property type="entry name" value="Dis3l2-like_C"/>
</dbReference>
<feature type="site" description="Important for catalytic activity" evidence="5">
    <location>
        <position position="985"/>
    </location>
</feature>
<keyword evidence="5" id="KW-0378">Hydrolase</keyword>
<dbReference type="SMART" id="SM00955">
    <property type="entry name" value="RNB"/>
    <property type="match status" value="1"/>
</dbReference>
<dbReference type="InParanoid" id="A0A067MAW6"/>
<dbReference type="EMBL" id="KL198048">
    <property type="protein sequence ID" value="KDQ12724.1"/>
    <property type="molecule type" value="Genomic_DNA"/>
</dbReference>
<feature type="binding site" evidence="5">
    <location>
        <position position="986"/>
    </location>
    <ligand>
        <name>Mg(2+)</name>
        <dbReference type="ChEBI" id="CHEBI:18420"/>
    </ligand>
</feature>
<dbReference type="PANTHER" id="PTHR23355">
    <property type="entry name" value="RIBONUCLEASE"/>
    <property type="match status" value="1"/>
</dbReference>
<evidence type="ECO:0000256" key="4">
    <source>
        <dbReference type="ARBA" id="ARBA00022884"/>
    </source>
</evidence>
<dbReference type="SUPFAM" id="SSF50249">
    <property type="entry name" value="Nucleic acid-binding proteins"/>
    <property type="match status" value="3"/>
</dbReference>
<dbReference type="InterPro" id="IPR022966">
    <property type="entry name" value="RNase_II/R_CS"/>
</dbReference>
<evidence type="ECO:0000256" key="5">
    <source>
        <dbReference type="HAMAP-Rule" id="MF_03045"/>
    </source>
</evidence>
<feature type="compositionally biased region" description="Polar residues" evidence="6">
    <location>
        <begin position="85"/>
        <end position="94"/>
    </location>
</feature>
<feature type="compositionally biased region" description="Low complexity" evidence="6">
    <location>
        <begin position="330"/>
        <end position="344"/>
    </location>
</feature>
<comment type="function">
    <text evidence="5">3'-5'-exoribonuclease that specifically recognizes RNAs polyuridylated at their 3' end and mediates their degradation. Component of an exosome-independent RNA degradation pathway that mediates degradation of cytoplasmic mRNAs that have been deadenylated and subsequently uridylated at their 3'.</text>
</comment>
<proteinExistence type="inferred from homology"/>
<accession>A0A067MAW6</accession>
<keyword evidence="5" id="KW-0269">Exonuclease</keyword>
<name>A0A067MAW6_BOTB1</name>
<evidence type="ECO:0000256" key="6">
    <source>
        <dbReference type="SAM" id="MobiDB-lite"/>
    </source>
</evidence>
<dbReference type="GO" id="GO:0000932">
    <property type="term" value="C:P-body"/>
    <property type="evidence" value="ECO:0007669"/>
    <property type="project" value="UniProtKB-SubCell"/>
</dbReference>
<feature type="region of interest" description="Disordered" evidence="6">
    <location>
        <begin position="327"/>
        <end position="360"/>
    </location>
</feature>
<feature type="compositionally biased region" description="Polar residues" evidence="6">
    <location>
        <begin position="570"/>
        <end position="580"/>
    </location>
</feature>
<dbReference type="GO" id="GO:1990074">
    <property type="term" value="P:polyuridylation-dependent mRNA catabolic process"/>
    <property type="evidence" value="ECO:0007669"/>
    <property type="project" value="UniProtKB-UniRule"/>
</dbReference>
<dbReference type="PANTHER" id="PTHR23355:SF9">
    <property type="entry name" value="DIS3-LIKE EXONUCLEASE 2"/>
    <property type="match status" value="1"/>
</dbReference>
<keyword evidence="5" id="KW-0464">Manganese</keyword>
<feature type="compositionally biased region" description="Low complexity" evidence="6">
    <location>
        <begin position="138"/>
        <end position="172"/>
    </location>
</feature>
<keyword evidence="5" id="KW-0540">Nuclease</keyword>
<dbReference type="PROSITE" id="PS01175">
    <property type="entry name" value="RIBONUCLEASE_II"/>
    <property type="match status" value="1"/>
</dbReference>
<feature type="region of interest" description="Disordered" evidence="6">
    <location>
        <begin position="1"/>
        <end position="275"/>
    </location>
</feature>
<dbReference type="GO" id="GO:0046872">
    <property type="term" value="F:metal ion binding"/>
    <property type="evidence" value="ECO:0007669"/>
    <property type="project" value="UniProtKB-KW"/>
</dbReference>
<dbReference type="GO" id="GO:0000956">
    <property type="term" value="P:nuclear-transcribed mRNA catabolic process"/>
    <property type="evidence" value="ECO:0007669"/>
    <property type="project" value="UniProtKB-UniRule"/>
</dbReference>
<dbReference type="FunFam" id="2.40.50.700:FF:000002">
    <property type="entry name" value="Cell wall biogenesis protein"/>
    <property type="match status" value="1"/>
</dbReference>
<dbReference type="Pfam" id="PF17849">
    <property type="entry name" value="OB_Dis3"/>
    <property type="match status" value="1"/>
</dbReference>
<feature type="compositionally biased region" description="Basic and acidic residues" evidence="6">
    <location>
        <begin position="95"/>
        <end position="111"/>
    </location>
</feature>
<organism evidence="8 9">
    <name type="scientific">Botryobasidium botryosum (strain FD-172 SS1)</name>
    <dbReference type="NCBI Taxonomy" id="930990"/>
    <lineage>
        <taxon>Eukaryota</taxon>
        <taxon>Fungi</taxon>
        <taxon>Dikarya</taxon>
        <taxon>Basidiomycota</taxon>
        <taxon>Agaricomycotina</taxon>
        <taxon>Agaricomycetes</taxon>
        <taxon>Cantharellales</taxon>
        <taxon>Botryobasidiaceae</taxon>
        <taxon>Botryobasidium</taxon>
    </lineage>
</organism>
<keyword evidence="4 5" id="KW-0694">RNA-binding</keyword>
<feature type="region of interest" description="Disordered" evidence="6">
    <location>
        <begin position="746"/>
        <end position="776"/>
    </location>
</feature>
<dbReference type="Gene3D" id="2.40.50.690">
    <property type="match status" value="1"/>
</dbReference>
<feature type="compositionally biased region" description="Low complexity" evidence="6">
    <location>
        <begin position="551"/>
        <end position="562"/>
    </location>
</feature>
<feature type="compositionally biased region" description="Gly residues" evidence="6">
    <location>
        <begin position="115"/>
        <end position="124"/>
    </location>
</feature>
<comment type="cofactor">
    <cofactor evidence="5">
        <name>Mg(2+)</name>
        <dbReference type="ChEBI" id="CHEBI:18420"/>
    </cofactor>
    <cofactor evidence="5">
        <name>Mn(2+)</name>
        <dbReference type="ChEBI" id="CHEBI:29035"/>
    </cofactor>
</comment>
<feature type="domain" description="RNB" evidence="7">
    <location>
        <begin position="965"/>
        <end position="1301"/>
    </location>
</feature>
<feature type="compositionally biased region" description="Polar residues" evidence="6">
    <location>
        <begin position="245"/>
        <end position="257"/>
    </location>
</feature>
<feature type="binding site" evidence="5">
    <location>
        <position position="977"/>
    </location>
    <ligand>
        <name>Mg(2+)</name>
        <dbReference type="ChEBI" id="CHEBI:18420"/>
    </ligand>
</feature>
<protein>
    <recommendedName>
        <fullName evidence="5">DIS3-like exonuclease 2</fullName>
        <ecNumber evidence="5">3.1.13.-</ecNumber>
    </recommendedName>
</protein>